<evidence type="ECO:0000313" key="1">
    <source>
        <dbReference type="EMBL" id="MBK9985208.1"/>
    </source>
</evidence>
<gene>
    <name evidence="1" type="ORF">IPP15_23130</name>
</gene>
<organism evidence="1 2">
    <name type="scientific">Candidatus Opimibacter skivensis</name>
    <dbReference type="NCBI Taxonomy" id="2982028"/>
    <lineage>
        <taxon>Bacteria</taxon>
        <taxon>Pseudomonadati</taxon>
        <taxon>Bacteroidota</taxon>
        <taxon>Saprospiria</taxon>
        <taxon>Saprospirales</taxon>
        <taxon>Saprospiraceae</taxon>
        <taxon>Candidatus Opimibacter</taxon>
    </lineage>
</organism>
<sequence length="81" mass="9296">MSKGKIKEIAYEIALQGTHGYRPDSKDYRISLIPGKLFSGYHILAYYYVSWMMALPDQVDKLGLNYGAEYEMAKHMKNKSA</sequence>
<protein>
    <submittedName>
        <fullName evidence="1">Uncharacterized protein</fullName>
    </submittedName>
</protein>
<dbReference type="AlphaFoldDB" id="A0A9D7T097"/>
<dbReference type="Proteomes" id="UP000808337">
    <property type="component" value="Unassembled WGS sequence"/>
</dbReference>
<dbReference type="EMBL" id="JADKGY010000033">
    <property type="protein sequence ID" value="MBK9985208.1"/>
    <property type="molecule type" value="Genomic_DNA"/>
</dbReference>
<reference evidence="1 2" key="1">
    <citation type="submission" date="2020-10" db="EMBL/GenBank/DDBJ databases">
        <title>Connecting structure to function with the recovery of over 1000 high-quality activated sludge metagenome-assembled genomes encoding full-length rRNA genes using long-read sequencing.</title>
        <authorList>
            <person name="Singleton C.M."/>
            <person name="Petriglieri F."/>
            <person name="Kristensen J.M."/>
            <person name="Kirkegaard R.H."/>
            <person name="Michaelsen T.Y."/>
            <person name="Andersen M.H."/>
            <person name="Karst S.M."/>
            <person name="Dueholm M.S."/>
            <person name="Nielsen P.H."/>
            <person name="Albertsen M."/>
        </authorList>
    </citation>
    <scope>NUCLEOTIDE SEQUENCE [LARGE SCALE GENOMIC DNA]</scope>
    <source>
        <strain evidence="1">Ribe_18-Q3-R11-54_MAXAC.273</strain>
    </source>
</reference>
<evidence type="ECO:0000313" key="2">
    <source>
        <dbReference type="Proteomes" id="UP000808337"/>
    </source>
</evidence>
<accession>A0A9D7T097</accession>
<name>A0A9D7T097_9BACT</name>
<proteinExistence type="predicted"/>
<comment type="caution">
    <text evidence="1">The sequence shown here is derived from an EMBL/GenBank/DDBJ whole genome shotgun (WGS) entry which is preliminary data.</text>
</comment>